<keyword evidence="3" id="KW-1185">Reference proteome</keyword>
<organism evidence="2 3">
    <name type="scientific">Baudoinia panamericana (strain UAMH 10762)</name>
    <name type="common">Angels' share fungus</name>
    <name type="synonym">Baudoinia compniacensis (strain UAMH 10762)</name>
    <dbReference type="NCBI Taxonomy" id="717646"/>
    <lineage>
        <taxon>Eukaryota</taxon>
        <taxon>Fungi</taxon>
        <taxon>Dikarya</taxon>
        <taxon>Ascomycota</taxon>
        <taxon>Pezizomycotina</taxon>
        <taxon>Dothideomycetes</taxon>
        <taxon>Dothideomycetidae</taxon>
        <taxon>Mycosphaerellales</taxon>
        <taxon>Teratosphaeriaceae</taxon>
        <taxon>Baudoinia</taxon>
    </lineage>
</organism>
<dbReference type="GeneID" id="19110640"/>
<name>M2LDV3_BAUPA</name>
<accession>M2LDV3</accession>
<dbReference type="Proteomes" id="UP000011761">
    <property type="component" value="Unassembled WGS sequence"/>
</dbReference>
<proteinExistence type="predicted"/>
<dbReference type="EMBL" id="KB445562">
    <property type="protein sequence ID" value="EMC92162.1"/>
    <property type="molecule type" value="Genomic_DNA"/>
</dbReference>
<feature type="chain" id="PRO_5004020985" description="Secreted protein" evidence="1">
    <location>
        <begin position="20"/>
        <end position="73"/>
    </location>
</feature>
<sequence>MTVLFFLIVPRISFGRVRSLCDNETSRLAYVPADGGPARPGMTASVLQYGRLETIVHSELTFSDLLCILRLMV</sequence>
<dbReference type="KEGG" id="bcom:BAUCODRAFT_278340"/>
<reference evidence="2 3" key="1">
    <citation type="journal article" date="2012" name="PLoS Pathog.">
        <title>Diverse lifestyles and strategies of plant pathogenesis encoded in the genomes of eighteen Dothideomycetes fungi.</title>
        <authorList>
            <person name="Ohm R.A."/>
            <person name="Feau N."/>
            <person name="Henrissat B."/>
            <person name="Schoch C.L."/>
            <person name="Horwitz B.A."/>
            <person name="Barry K.W."/>
            <person name="Condon B.J."/>
            <person name="Copeland A.C."/>
            <person name="Dhillon B."/>
            <person name="Glaser F."/>
            <person name="Hesse C.N."/>
            <person name="Kosti I."/>
            <person name="LaButti K."/>
            <person name="Lindquist E.A."/>
            <person name="Lucas S."/>
            <person name="Salamov A.A."/>
            <person name="Bradshaw R.E."/>
            <person name="Ciuffetti L."/>
            <person name="Hamelin R.C."/>
            <person name="Kema G.H.J."/>
            <person name="Lawrence C."/>
            <person name="Scott J.A."/>
            <person name="Spatafora J.W."/>
            <person name="Turgeon B.G."/>
            <person name="de Wit P.J.G.M."/>
            <person name="Zhong S."/>
            <person name="Goodwin S.B."/>
            <person name="Grigoriev I.V."/>
        </authorList>
    </citation>
    <scope>NUCLEOTIDE SEQUENCE [LARGE SCALE GENOMIC DNA]</scope>
    <source>
        <strain evidence="2 3">UAMH 10762</strain>
    </source>
</reference>
<feature type="signal peptide" evidence="1">
    <location>
        <begin position="1"/>
        <end position="19"/>
    </location>
</feature>
<evidence type="ECO:0000313" key="2">
    <source>
        <dbReference type="EMBL" id="EMC92162.1"/>
    </source>
</evidence>
<dbReference type="HOGENOM" id="CLU_2704437_0_0_1"/>
<dbReference type="AlphaFoldDB" id="M2LDV3"/>
<evidence type="ECO:0000313" key="3">
    <source>
        <dbReference type="Proteomes" id="UP000011761"/>
    </source>
</evidence>
<protein>
    <recommendedName>
        <fullName evidence="4">Secreted protein</fullName>
    </recommendedName>
</protein>
<evidence type="ECO:0008006" key="4">
    <source>
        <dbReference type="Google" id="ProtNLM"/>
    </source>
</evidence>
<evidence type="ECO:0000256" key="1">
    <source>
        <dbReference type="SAM" id="SignalP"/>
    </source>
</evidence>
<keyword evidence="1" id="KW-0732">Signal</keyword>
<gene>
    <name evidence="2" type="ORF">BAUCODRAFT_278340</name>
</gene>
<dbReference type="RefSeq" id="XP_007680631.1">
    <property type="nucleotide sequence ID" value="XM_007682441.1"/>
</dbReference>